<reference evidence="2 3" key="1">
    <citation type="journal article" date="2016" name="Nat. Commun.">
        <title>Thousands of microbial genomes shed light on interconnected biogeochemical processes in an aquifer system.</title>
        <authorList>
            <person name="Anantharaman K."/>
            <person name="Brown C.T."/>
            <person name="Hug L.A."/>
            <person name="Sharon I."/>
            <person name="Castelle C.J."/>
            <person name="Probst A.J."/>
            <person name="Thomas B.C."/>
            <person name="Singh A."/>
            <person name="Wilkins M.J."/>
            <person name="Karaoz U."/>
            <person name="Brodie E.L."/>
            <person name="Williams K.H."/>
            <person name="Hubbard S.S."/>
            <person name="Banfield J.F."/>
        </authorList>
    </citation>
    <scope>NUCLEOTIDE SEQUENCE [LARGE SCALE GENOMIC DNA]</scope>
</reference>
<dbReference type="STRING" id="1802061.A3A93_05020"/>
<dbReference type="GO" id="GO:0003676">
    <property type="term" value="F:nucleic acid binding"/>
    <property type="evidence" value="ECO:0007669"/>
    <property type="project" value="InterPro"/>
</dbReference>
<dbReference type="Proteomes" id="UP000177141">
    <property type="component" value="Unassembled WGS sequence"/>
</dbReference>
<protein>
    <recommendedName>
        <fullName evidence="1">Integrase catalytic domain-containing protein</fullName>
    </recommendedName>
</protein>
<feature type="domain" description="Integrase catalytic" evidence="1">
    <location>
        <begin position="160"/>
        <end position="341"/>
    </location>
</feature>
<dbReference type="PROSITE" id="PS50994">
    <property type="entry name" value="INTEGRASE"/>
    <property type="match status" value="1"/>
</dbReference>
<proteinExistence type="predicted"/>
<comment type="caution">
    <text evidence="2">The sequence shown here is derived from an EMBL/GenBank/DDBJ whole genome shotgun (WGS) entry which is preliminary data.</text>
</comment>
<organism evidence="2 3">
    <name type="scientific">Candidatus Roizmanbacteria bacterium RIFCSPLOWO2_01_FULL_38_12</name>
    <dbReference type="NCBI Taxonomy" id="1802061"/>
    <lineage>
        <taxon>Bacteria</taxon>
        <taxon>Candidatus Roizmaniibacteriota</taxon>
    </lineage>
</organism>
<sequence>MTLRSKKEYLATMRERYLQAGDKKTKTELLDQVVAVLGIHRKHAVRTLNKRPLKRVLPRTPHYQYGLDLILPLQKIWEIAGRPCSKRLEPQIPALITQLKKFYEIILYGRQEELLCKMSHWTIDQLLKPERERLEGKGISGTRRSPLLKSLIPIRTDWDDVKEPGHIEMDCVLHCGESVSGVYAETVNMIDIDTHWNERRMILKKTNRKVIGVVHKVRGSLPFPLLSIDFDNGSEFVNWGMHGYCTRDKIAFTRSRPYKKNDQAHIEGKNYQSVRRVTGYGRITDEKIVAAFNDLYEQEHRLLTNFFYTTLKLKKKERRGTKIYKSHEKAQTPYQRILQSKQVSDEIKQKLKNEYESLNPAALHRSLQKKLKKIRQLRE</sequence>
<dbReference type="AlphaFoldDB" id="A0A1F7J0T1"/>
<evidence type="ECO:0000259" key="1">
    <source>
        <dbReference type="PROSITE" id="PS50994"/>
    </source>
</evidence>
<dbReference type="InterPro" id="IPR001584">
    <property type="entry name" value="Integrase_cat-core"/>
</dbReference>
<gene>
    <name evidence="2" type="ORF">A3A93_05020</name>
</gene>
<evidence type="ECO:0000313" key="3">
    <source>
        <dbReference type="Proteomes" id="UP000177141"/>
    </source>
</evidence>
<dbReference type="SUPFAM" id="SSF53098">
    <property type="entry name" value="Ribonuclease H-like"/>
    <property type="match status" value="1"/>
</dbReference>
<dbReference type="GO" id="GO:0015074">
    <property type="term" value="P:DNA integration"/>
    <property type="evidence" value="ECO:0007669"/>
    <property type="project" value="InterPro"/>
</dbReference>
<accession>A0A1F7J0T1</accession>
<dbReference type="Gene3D" id="3.30.420.10">
    <property type="entry name" value="Ribonuclease H-like superfamily/Ribonuclease H"/>
    <property type="match status" value="1"/>
</dbReference>
<evidence type="ECO:0000313" key="2">
    <source>
        <dbReference type="EMBL" id="OGK49194.1"/>
    </source>
</evidence>
<dbReference type="EMBL" id="MGAL01000004">
    <property type="protein sequence ID" value="OGK49194.1"/>
    <property type="molecule type" value="Genomic_DNA"/>
</dbReference>
<name>A0A1F7J0T1_9BACT</name>
<dbReference type="InterPro" id="IPR012337">
    <property type="entry name" value="RNaseH-like_sf"/>
</dbReference>
<dbReference type="InterPro" id="IPR036397">
    <property type="entry name" value="RNaseH_sf"/>
</dbReference>